<proteinExistence type="predicted"/>
<keyword evidence="3" id="KW-1185">Reference proteome</keyword>
<evidence type="ECO:0000259" key="1">
    <source>
        <dbReference type="PROSITE" id="PS50851"/>
    </source>
</evidence>
<protein>
    <recommendedName>
        <fullName evidence="1">CheW-like domain-containing protein</fullName>
    </recommendedName>
</protein>
<evidence type="ECO:0000313" key="2">
    <source>
        <dbReference type="EMBL" id="BAY57688.1"/>
    </source>
</evidence>
<dbReference type="InterPro" id="IPR002545">
    <property type="entry name" value="CheW-lke_dom"/>
</dbReference>
<dbReference type="PROSITE" id="PS50851">
    <property type="entry name" value="CHEW"/>
    <property type="match status" value="1"/>
</dbReference>
<reference evidence="2 3" key="1">
    <citation type="submission" date="2017-06" db="EMBL/GenBank/DDBJ databases">
        <title>Genome sequencing of cyanobaciteial culture collection at National Institute for Environmental Studies (NIES).</title>
        <authorList>
            <person name="Hirose Y."/>
            <person name="Shimura Y."/>
            <person name="Fujisawa T."/>
            <person name="Nakamura Y."/>
            <person name="Kawachi M."/>
        </authorList>
    </citation>
    <scope>NUCLEOTIDE SEQUENCE [LARGE SCALE GENOMIC DNA]</scope>
    <source>
        <strain evidence="2 3">NIES-2135</strain>
    </source>
</reference>
<sequence length="141" mass="15761">MTQQICTFYLNGSYFGIEIEDVQEIICQPSLTRIPLAPPEICGLMNLRGQIIPVVDLACRLALRSTPCVRSDETIYNIIVHTIEDTVSFVVDDIGDVLHCSSSTFDPPPSNLNPQMRTFLKGAYKLEQDFLLVLNTAKILD</sequence>
<dbReference type="Gene3D" id="2.30.30.40">
    <property type="entry name" value="SH3 Domains"/>
    <property type="match status" value="1"/>
</dbReference>
<name>A0A1Z4JM15_LEPBY</name>
<dbReference type="InterPro" id="IPR039315">
    <property type="entry name" value="CheW"/>
</dbReference>
<dbReference type="EMBL" id="AP018203">
    <property type="protein sequence ID" value="BAY57688.1"/>
    <property type="molecule type" value="Genomic_DNA"/>
</dbReference>
<dbReference type="SUPFAM" id="SSF50341">
    <property type="entry name" value="CheW-like"/>
    <property type="match status" value="1"/>
</dbReference>
<dbReference type="GO" id="GO:0007165">
    <property type="term" value="P:signal transduction"/>
    <property type="evidence" value="ECO:0007669"/>
    <property type="project" value="InterPro"/>
</dbReference>
<feature type="domain" description="CheW-like" evidence="1">
    <location>
        <begin position="2"/>
        <end position="141"/>
    </location>
</feature>
<dbReference type="Gene3D" id="2.40.50.180">
    <property type="entry name" value="CheA-289, Domain 4"/>
    <property type="match status" value="1"/>
</dbReference>
<dbReference type="AlphaFoldDB" id="A0A1Z4JM15"/>
<organism evidence="2 3">
    <name type="scientific">Leptolyngbya boryana NIES-2135</name>
    <dbReference type="NCBI Taxonomy" id="1973484"/>
    <lineage>
        <taxon>Bacteria</taxon>
        <taxon>Bacillati</taxon>
        <taxon>Cyanobacteriota</taxon>
        <taxon>Cyanophyceae</taxon>
        <taxon>Leptolyngbyales</taxon>
        <taxon>Leptolyngbyaceae</taxon>
        <taxon>Leptolyngbya group</taxon>
        <taxon>Leptolyngbya</taxon>
    </lineage>
</organism>
<dbReference type="InterPro" id="IPR036061">
    <property type="entry name" value="CheW-like_dom_sf"/>
</dbReference>
<gene>
    <name evidence="2" type="ORF">NIES2135_45590</name>
</gene>
<evidence type="ECO:0000313" key="3">
    <source>
        <dbReference type="Proteomes" id="UP000217895"/>
    </source>
</evidence>
<accession>A0A1Z4JM15</accession>
<dbReference type="GO" id="GO:0006935">
    <property type="term" value="P:chemotaxis"/>
    <property type="evidence" value="ECO:0007669"/>
    <property type="project" value="InterPro"/>
</dbReference>
<dbReference type="Pfam" id="PF01584">
    <property type="entry name" value="CheW"/>
    <property type="match status" value="1"/>
</dbReference>
<dbReference type="PANTHER" id="PTHR22617:SF23">
    <property type="entry name" value="CHEMOTAXIS PROTEIN CHEW"/>
    <property type="match status" value="1"/>
</dbReference>
<dbReference type="Proteomes" id="UP000217895">
    <property type="component" value="Chromosome"/>
</dbReference>
<dbReference type="PANTHER" id="PTHR22617">
    <property type="entry name" value="CHEMOTAXIS SENSOR HISTIDINE KINASE-RELATED"/>
    <property type="match status" value="1"/>
</dbReference>
<dbReference type="GO" id="GO:0005829">
    <property type="term" value="C:cytosol"/>
    <property type="evidence" value="ECO:0007669"/>
    <property type="project" value="TreeGrafter"/>
</dbReference>
<dbReference type="SMART" id="SM00260">
    <property type="entry name" value="CheW"/>
    <property type="match status" value="1"/>
</dbReference>